<dbReference type="AlphaFoldDB" id="G7Q5I7"/>
<name>G7Q5I7_9BACT</name>
<sequence>MRHYSQWRLDRLYRSRSGLFLGVCKGLARFLDVPVFWFRVFILVLTPFTGVWPMVGAYLIAGFLIKPEPVLPPDSDEERAFYDDYVASRANALGRVKRRFERLDRRIRRLEDHVTSREYDFDRRLWHP</sequence>
<dbReference type="EMBL" id="CM001368">
    <property type="protein sequence ID" value="EHJ48988.1"/>
    <property type="molecule type" value="Genomic_DNA"/>
</dbReference>
<evidence type="ECO:0000256" key="1">
    <source>
        <dbReference type="SAM" id="Phobius"/>
    </source>
</evidence>
<keyword evidence="4" id="KW-1185">Reference proteome</keyword>
<dbReference type="OrthoDB" id="7359894at2"/>
<dbReference type="RefSeq" id="WP_009182340.1">
    <property type="nucleotide sequence ID" value="NZ_CM001368.1"/>
</dbReference>
<gene>
    <name evidence="3" type="ORF">DFW101_2988</name>
</gene>
<evidence type="ECO:0000259" key="2">
    <source>
        <dbReference type="Pfam" id="PF04024"/>
    </source>
</evidence>
<accession>G7Q5I7</accession>
<dbReference type="Pfam" id="PF04024">
    <property type="entry name" value="PspC"/>
    <property type="match status" value="1"/>
</dbReference>
<organism evidence="3 4">
    <name type="scientific">Solidesulfovibrio carbinoliphilus subsp. oakridgensis</name>
    <dbReference type="NCBI Taxonomy" id="694327"/>
    <lineage>
        <taxon>Bacteria</taxon>
        <taxon>Pseudomonadati</taxon>
        <taxon>Thermodesulfobacteriota</taxon>
        <taxon>Desulfovibrionia</taxon>
        <taxon>Desulfovibrionales</taxon>
        <taxon>Desulfovibrionaceae</taxon>
        <taxon>Solidesulfovibrio</taxon>
    </lineage>
</organism>
<feature type="transmembrane region" description="Helical" evidence="1">
    <location>
        <begin position="37"/>
        <end position="65"/>
    </location>
</feature>
<dbReference type="HOGENOM" id="CLU_137949_0_0_7"/>
<keyword evidence="1" id="KW-0472">Membrane</keyword>
<keyword evidence="1" id="KW-1133">Transmembrane helix</keyword>
<keyword evidence="1" id="KW-0812">Transmembrane</keyword>
<reference evidence="4" key="1">
    <citation type="journal article" date="2015" name="Genome Announc.">
        <title>High-Quality Draft Genome Sequence of Desulfovibrio carbinoliphilus FW-101-2B, an Organic Acid-Oxidizing Sulfate-Reducing Bacterium Isolated from Uranium(VI)-Contaminated Groundwater.</title>
        <authorList>
            <person name="Ramsay B.D."/>
            <person name="Hwang C."/>
            <person name="Woo H.L."/>
            <person name="Carroll S.L."/>
            <person name="Lucas S."/>
            <person name="Han J."/>
            <person name="Lapidus A.L."/>
            <person name="Cheng J.F."/>
            <person name="Goodwin L.A."/>
            <person name="Pitluck S."/>
            <person name="Peters L."/>
            <person name="Chertkov O."/>
            <person name="Held B."/>
            <person name="Detter J.C."/>
            <person name="Han C.S."/>
            <person name="Tapia R."/>
            <person name="Land M.L."/>
            <person name="Hauser L.J."/>
            <person name="Kyrpides N.C."/>
            <person name="Ivanova N.N."/>
            <person name="Mikhailova N."/>
            <person name="Pagani I."/>
            <person name="Woyke T."/>
            <person name="Arkin A.P."/>
            <person name="Dehal P."/>
            <person name="Chivian D."/>
            <person name="Criddle C.S."/>
            <person name="Wu W."/>
            <person name="Chakraborty R."/>
            <person name="Hazen T.C."/>
            <person name="Fields M.W."/>
        </authorList>
    </citation>
    <scope>NUCLEOTIDE SEQUENCE [LARGE SCALE GENOMIC DNA]</scope>
    <source>
        <strain evidence="4">FW-101-2B</strain>
    </source>
</reference>
<protein>
    <submittedName>
        <fullName evidence="3">PspC domain protein</fullName>
    </submittedName>
</protein>
<dbReference type="Proteomes" id="UP000004662">
    <property type="component" value="Chromosome"/>
</dbReference>
<feature type="domain" description="Phage shock protein PspC N-terminal" evidence="2">
    <location>
        <begin position="11"/>
        <end position="67"/>
    </location>
</feature>
<dbReference type="STRING" id="694327.DFW101_2988"/>
<dbReference type="InterPro" id="IPR007168">
    <property type="entry name" value="Phageshock_PspC_N"/>
</dbReference>
<evidence type="ECO:0000313" key="4">
    <source>
        <dbReference type="Proteomes" id="UP000004662"/>
    </source>
</evidence>
<proteinExistence type="predicted"/>
<dbReference type="eggNOG" id="COG1983">
    <property type="taxonomic scope" value="Bacteria"/>
</dbReference>
<evidence type="ECO:0000313" key="3">
    <source>
        <dbReference type="EMBL" id="EHJ48988.1"/>
    </source>
</evidence>